<protein>
    <recommendedName>
        <fullName evidence="1">DUF3870 domain-containing protein</fullName>
    </recommendedName>
</protein>
<reference evidence="2 3" key="1">
    <citation type="submission" date="2017-11" db="EMBL/GenBank/DDBJ databases">
        <title>Draft Genome Sequence of Sporolactobacillus inulinus NBRC 111894 Isolated from Koso, a Japanese Sugar-Vegetable Fermented Beverage.</title>
        <authorList>
            <person name="Chiou T.Y."/>
            <person name="Oshima K."/>
            <person name="Suda W."/>
            <person name="Hattori M."/>
            <person name="Takahashi T."/>
        </authorList>
    </citation>
    <scope>NUCLEOTIDE SEQUENCE [LARGE SCALE GENOMIC DNA]</scope>
    <source>
        <strain evidence="2 3">NBRC111894</strain>
    </source>
</reference>
<gene>
    <name evidence="2" type="ORF">NBRC111894_1325</name>
</gene>
<dbReference type="Pfam" id="PF12986">
    <property type="entry name" value="DUF3870"/>
    <property type="match status" value="1"/>
</dbReference>
<feature type="domain" description="DUF3870" evidence="1">
    <location>
        <begin position="5"/>
        <end position="34"/>
    </location>
</feature>
<evidence type="ECO:0000259" key="1">
    <source>
        <dbReference type="Pfam" id="PF12986"/>
    </source>
</evidence>
<dbReference type="AlphaFoldDB" id="A0A4Y1ZA31"/>
<evidence type="ECO:0000313" key="2">
    <source>
        <dbReference type="EMBL" id="GAY75771.1"/>
    </source>
</evidence>
<dbReference type="EMBL" id="BEXB01000008">
    <property type="protein sequence ID" value="GAY75771.1"/>
    <property type="molecule type" value="Genomic_DNA"/>
</dbReference>
<evidence type="ECO:0000313" key="3">
    <source>
        <dbReference type="Proteomes" id="UP000319716"/>
    </source>
</evidence>
<comment type="caution">
    <text evidence="2">The sequence shown here is derived from an EMBL/GenBank/DDBJ whole genome shotgun (WGS) entry which is preliminary data.</text>
</comment>
<organism evidence="2 3">
    <name type="scientific">Sporolactobacillus inulinus</name>
    <dbReference type="NCBI Taxonomy" id="2078"/>
    <lineage>
        <taxon>Bacteria</taxon>
        <taxon>Bacillati</taxon>
        <taxon>Bacillota</taxon>
        <taxon>Bacilli</taxon>
        <taxon>Bacillales</taxon>
        <taxon>Sporolactobacillaceae</taxon>
        <taxon>Sporolactobacillus</taxon>
    </lineage>
</organism>
<proteinExistence type="predicted"/>
<sequence>MDDPNVLNEIQKRYFGSSQKALLVAFGDALKKFKQYQSDVALSK</sequence>
<dbReference type="Proteomes" id="UP000319716">
    <property type="component" value="Unassembled WGS sequence"/>
</dbReference>
<dbReference type="InterPro" id="IPR024617">
    <property type="entry name" value="DUF3870"/>
</dbReference>
<accession>A0A4Y1ZA31</accession>
<name>A0A4Y1ZA31_9BACL</name>